<dbReference type="InterPro" id="IPR026483">
    <property type="entry name" value="Cas_Csx17"/>
</dbReference>
<keyword evidence="2" id="KW-1185">Reference proteome</keyword>
<dbReference type="NCBIfam" id="TIGR04113">
    <property type="entry name" value="cas_csx17"/>
    <property type="match status" value="1"/>
</dbReference>
<sequence>MDELLFLLSEGRVTLGCRPVQDGLDFTRAIALLGADRGISAFQRYSFIQRFGRNVFAIPLNRITVQRNRAADLIDDLDSGNWLSRFRRHARSEGANRILSLARRLEDALFELTTAHEDDRAPVLRCLLSILGEIQLYLARSPKARESCPPVPSLSGQWFIQADDGSPEMALAAALAGLHARGRQGQWLLPMRGHLAPERPGRYPGWDEEAHHAVTWRVGAEVSKNLAGTLYRRLLQAEKDELPDRPLQPARTAPLADVAAWIAGEVDEQRLAALLPGLMLVRIPGGGGRAMEYSAPLPAAYRLLKPLFCTEEQLHRTGLLPPEATLPLPAGILRRLEAGDVTEALDQGIRRLRASGLRTTLNALAPGTRQGQRLLAALMVPISDAGLKSLNPAMVIQPTESESTANT</sequence>
<dbReference type="EMBL" id="FOUO01000011">
    <property type="protein sequence ID" value="SFM58066.1"/>
    <property type="molecule type" value="Genomic_DNA"/>
</dbReference>
<proteinExistence type="predicted"/>
<reference evidence="1 2" key="1">
    <citation type="submission" date="2016-10" db="EMBL/GenBank/DDBJ databases">
        <authorList>
            <person name="de Groot N.N."/>
        </authorList>
    </citation>
    <scope>NUCLEOTIDE SEQUENCE [LARGE SCALE GENOMIC DNA]</scope>
    <source>
        <strain evidence="1 2">DSM 4180</strain>
    </source>
</reference>
<evidence type="ECO:0000313" key="2">
    <source>
        <dbReference type="Proteomes" id="UP000199556"/>
    </source>
</evidence>
<protein>
    <submittedName>
        <fullName evidence="1">CRISPR-associated protein Csx17</fullName>
    </submittedName>
</protein>
<organism evidence="1 2">
    <name type="scientific">Ectothiorhodospira mobilis</name>
    <dbReference type="NCBI Taxonomy" id="195064"/>
    <lineage>
        <taxon>Bacteria</taxon>
        <taxon>Pseudomonadati</taxon>
        <taxon>Pseudomonadota</taxon>
        <taxon>Gammaproteobacteria</taxon>
        <taxon>Chromatiales</taxon>
        <taxon>Ectothiorhodospiraceae</taxon>
        <taxon>Ectothiorhodospira</taxon>
    </lineage>
</organism>
<dbReference type="STRING" id="195064.SAMN05421721_11158"/>
<dbReference type="AlphaFoldDB" id="A0A1I4S0L2"/>
<gene>
    <name evidence="1" type="ORF">SAMN05421721_11158</name>
</gene>
<accession>A0A1I4S0L2</accession>
<dbReference type="Proteomes" id="UP000199556">
    <property type="component" value="Unassembled WGS sequence"/>
</dbReference>
<evidence type="ECO:0000313" key="1">
    <source>
        <dbReference type="EMBL" id="SFM58066.1"/>
    </source>
</evidence>
<name>A0A1I4S0L2_ECTMO</name>